<dbReference type="Pfam" id="PF01337">
    <property type="entry name" value="Barstar"/>
    <property type="match status" value="1"/>
</dbReference>
<proteinExistence type="inferred from homology"/>
<reference evidence="3" key="1">
    <citation type="submission" date="2022-06" db="EMBL/GenBank/DDBJ databases">
        <title>Ornithinimicrobium HY1793.</title>
        <authorList>
            <person name="Huang Y."/>
        </authorList>
    </citation>
    <scope>NUCLEOTIDE SEQUENCE</scope>
    <source>
        <strain evidence="3">HY1793</strain>
    </source>
</reference>
<dbReference type="InterPro" id="IPR035905">
    <property type="entry name" value="Barstar-like_sf"/>
</dbReference>
<dbReference type="InterPro" id="IPR000468">
    <property type="entry name" value="Barstar"/>
</dbReference>
<evidence type="ECO:0000313" key="4">
    <source>
        <dbReference type="Proteomes" id="UP001056455"/>
    </source>
</evidence>
<sequence length="153" mass="17338">MPDRPNARRDLPFLRSGPLSHVHVDAWPLLDAHLDRWGYLRIELDGRRMTSRPEAHRHIGEVFGFPDWYGAGWDAFNDCIGQFVVDHDGQRVAVIWRHLEVMARVAPATLAEVGWGLLETQIGDMPAQNPANHTRVELVVFAVGDGPDFDRPE</sequence>
<gene>
    <name evidence="3" type="ORF">NF556_10845</name>
</gene>
<name>A0ABY4YN03_9MICO</name>
<dbReference type="EMBL" id="CP099489">
    <property type="protein sequence ID" value="USQ78160.1"/>
    <property type="molecule type" value="Genomic_DNA"/>
</dbReference>
<protein>
    <submittedName>
        <fullName evidence="3">Barstar family protein</fullName>
    </submittedName>
</protein>
<evidence type="ECO:0000313" key="3">
    <source>
        <dbReference type="EMBL" id="USQ78160.1"/>
    </source>
</evidence>
<comment type="similarity">
    <text evidence="1">Belongs to the barstar family.</text>
</comment>
<dbReference type="SUPFAM" id="SSF52038">
    <property type="entry name" value="Barstar-related"/>
    <property type="match status" value="1"/>
</dbReference>
<keyword evidence="4" id="KW-1185">Reference proteome</keyword>
<accession>A0ABY4YN03</accession>
<organism evidence="3 4">
    <name type="scientific">Ornithinimicrobium faecis</name>
    <dbReference type="NCBI Taxonomy" id="2934158"/>
    <lineage>
        <taxon>Bacteria</taxon>
        <taxon>Bacillati</taxon>
        <taxon>Actinomycetota</taxon>
        <taxon>Actinomycetes</taxon>
        <taxon>Micrococcales</taxon>
        <taxon>Ornithinimicrobiaceae</taxon>
        <taxon>Ornithinimicrobium</taxon>
    </lineage>
</organism>
<evidence type="ECO:0000256" key="1">
    <source>
        <dbReference type="ARBA" id="ARBA00006845"/>
    </source>
</evidence>
<dbReference type="RefSeq" id="WP_252590959.1">
    <property type="nucleotide sequence ID" value="NZ_CP099489.1"/>
</dbReference>
<dbReference type="Proteomes" id="UP001056455">
    <property type="component" value="Chromosome"/>
</dbReference>
<evidence type="ECO:0000259" key="2">
    <source>
        <dbReference type="Pfam" id="PF01337"/>
    </source>
</evidence>
<dbReference type="Gene3D" id="3.30.370.10">
    <property type="entry name" value="Barstar-like"/>
    <property type="match status" value="1"/>
</dbReference>
<feature type="domain" description="Barstar (barnase inhibitor)" evidence="2">
    <location>
        <begin position="42"/>
        <end position="112"/>
    </location>
</feature>